<gene>
    <name evidence="3" type="ORF">Msi02_37540</name>
</gene>
<evidence type="ECO:0000313" key="4">
    <source>
        <dbReference type="Proteomes" id="UP000660454"/>
    </source>
</evidence>
<evidence type="ECO:0000259" key="2">
    <source>
        <dbReference type="Pfam" id="PF13539"/>
    </source>
</evidence>
<dbReference type="RefSeq" id="WP_204049526.1">
    <property type="nucleotide sequence ID" value="NZ_BOOF01000019.1"/>
</dbReference>
<dbReference type="Proteomes" id="UP000660454">
    <property type="component" value="Unassembled WGS sequence"/>
</dbReference>
<evidence type="ECO:0000256" key="1">
    <source>
        <dbReference type="SAM" id="SignalP"/>
    </source>
</evidence>
<name>A0ABQ4GNF7_9ACTN</name>
<feature type="domain" description="Peptidase M15C" evidence="2">
    <location>
        <begin position="135"/>
        <end position="192"/>
    </location>
</feature>
<accession>A0ABQ4GNF7</accession>
<protein>
    <recommendedName>
        <fullName evidence="2">Peptidase M15C domain-containing protein</fullName>
    </recommendedName>
</protein>
<dbReference type="InterPro" id="IPR039561">
    <property type="entry name" value="Peptidase_M15C"/>
</dbReference>
<organism evidence="3 4">
    <name type="scientific">Microbispora siamensis</name>
    <dbReference type="NCBI Taxonomy" id="564413"/>
    <lineage>
        <taxon>Bacteria</taxon>
        <taxon>Bacillati</taxon>
        <taxon>Actinomycetota</taxon>
        <taxon>Actinomycetes</taxon>
        <taxon>Streptosporangiales</taxon>
        <taxon>Streptosporangiaceae</taxon>
        <taxon>Microbispora</taxon>
    </lineage>
</organism>
<proteinExistence type="predicted"/>
<keyword evidence="4" id="KW-1185">Reference proteome</keyword>
<evidence type="ECO:0000313" key="3">
    <source>
        <dbReference type="EMBL" id="GIH62937.1"/>
    </source>
</evidence>
<dbReference type="InterPro" id="IPR006311">
    <property type="entry name" value="TAT_signal"/>
</dbReference>
<sequence>MDTSRRIFLQSMAGLAVMSGVSAIIVQPAIAESAGPDPVHFTEDTLAQAQRAVAEITPGSKSPNGWSINTAANSGGSVWTRPVPGTAFGVDVALADAEVILIHVIRRFHYEIDTLRPGEVIGFKNPDTVKGYELNHASGTAIDIRPDQYPPGVHGGFYQHELAVVRDILAECKDIVKWGGDFTVPDEAHFEIAVPPTDSRLREFADQVRGWNSTPGVGAGVIQVV</sequence>
<dbReference type="EMBL" id="BOOF01000019">
    <property type="protein sequence ID" value="GIH62937.1"/>
    <property type="molecule type" value="Genomic_DNA"/>
</dbReference>
<dbReference type="Pfam" id="PF13539">
    <property type="entry name" value="Peptidase_M15_4"/>
    <property type="match status" value="1"/>
</dbReference>
<feature type="signal peptide" evidence="1">
    <location>
        <begin position="1"/>
        <end position="23"/>
    </location>
</feature>
<reference evidence="3 4" key="1">
    <citation type="submission" date="2021-01" db="EMBL/GenBank/DDBJ databases">
        <title>Whole genome shotgun sequence of Microbispora siamensis NBRC 104113.</title>
        <authorList>
            <person name="Komaki H."/>
            <person name="Tamura T."/>
        </authorList>
    </citation>
    <scope>NUCLEOTIDE SEQUENCE [LARGE SCALE GENOMIC DNA]</scope>
    <source>
        <strain evidence="3 4">NBRC 104113</strain>
    </source>
</reference>
<feature type="chain" id="PRO_5045913289" description="Peptidase M15C domain-containing protein" evidence="1">
    <location>
        <begin position="24"/>
        <end position="225"/>
    </location>
</feature>
<dbReference type="PROSITE" id="PS51318">
    <property type="entry name" value="TAT"/>
    <property type="match status" value="1"/>
</dbReference>
<comment type="caution">
    <text evidence="3">The sequence shown here is derived from an EMBL/GenBank/DDBJ whole genome shotgun (WGS) entry which is preliminary data.</text>
</comment>
<keyword evidence="1" id="KW-0732">Signal</keyword>